<keyword evidence="3" id="KW-1185">Reference proteome</keyword>
<keyword evidence="2" id="KW-0489">Methyltransferase</keyword>
<sequence>MEVWAALNLLRGSLPAEEIAELVLTVATSRTEGGHVDFDDERIPADILERVVHVIEKTDRTDLGEIADFALERLARSQGKMGADLGFVGSRTTTLLANLASTLHGGVLYDPACGIAAALLDAVKLGARPARMVGHDINPRALRIASQRAELHGVDLDLALTNVLAEDIDPTLRADVIVLEPPFGVRLEGTARLTDARFDFGTPPRSSADTAWLQHTIAHLADDGRAYVLSPAGTLFRSGEEGRIRAELVKHGCVEAIVGLPGKLLPHTSIPLALWVLRRPVPEAAIESVLFIDAAETVSPEHNVATWLTDANARESVPHAVVAITDVLAAESLLTPHRWVDRTEREPSDVADAYRQGWSAITDTMRKLQNVLKSFEHFASFSKSRVMTVSELVDQGVLDMRMGRPKDRYEDAPEELRERIATASDVRDGTLRELGIDTEYDDYPELTWEGDVLVTTMNTIRARVDEAGGHLPSTGVYRLRVLDREVLSPGYLAIALSGSWNDRFQGGTTIQRASIKDLEVPLVPLTEQRDIQLAVLSIQLLHEHSADMAEEASAVGTALLDAVRYNARLANPDISVGTTDQDGLNDSEGAK</sequence>
<protein>
    <submittedName>
        <fullName evidence="2">Type I restriction enzymeP M protein</fullName>
        <ecNumber evidence="2">2.1.1.72</ecNumber>
    </submittedName>
</protein>
<reference evidence="2 3" key="1">
    <citation type="submission" date="2021-05" db="EMBL/GenBank/DDBJ databases">
        <title>Complete genome of Nocardioides aquaticus KCTC 9944T isolated from meromictic and hypersaline Ekho Lake, Antarctica.</title>
        <authorList>
            <person name="Hwang K."/>
            <person name="Kim K.M."/>
            <person name="Choe H."/>
        </authorList>
    </citation>
    <scope>NUCLEOTIDE SEQUENCE [LARGE SCALE GENOMIC DNA]</scope>
    <source>
        <strain evidence="2 3">KCTC 9944</strain>
    </source>
</reference>
<gene>
    <name evidence="2" type="ORF">ENKNEFLB_01600</name>
</gene>
<dbReference type="EC" id="2.1.1.72" evidence="2"/>
<dbReference type="InterPro" id="IPR052916">
    <property type="entry name" value="Type-I_RE_MTase_Subunit"/>
</dbReference>
<evidence type="ECO:0000313" key="2">
    <source>
        <dbReference type="EMBL" id="QVT79219.1"/>
    </source>
</evidence>
<accession>A0ABX8EG24</accession>
<feature type="domain" description="DNA methylase adenine-specific" evidence="1">
    <location>
        <begin position="60"/>
        <end position="313"/>
    </location>
</feature>
<dbReference type="Pfam" id="PF02384">
    <property type="entry name" value="N6_Mtase"/>
    <property type="match status" value="1"/>
</dbReference>
<evidence type="ECO:0000313" key="3">
    <source>
        <dbReference type="Proteomes" id="UP000679307"/>
    </source>
</evidence>
<dbReference type="PANTHER" id="PTHR42998">
    <property type="entry name" value="TYPE I RESTRICTION ENZYME HINDVIIP M PROTEIN-RELATED"/>
    <property type="match status" value="1"/>
</dbReference>
<keyword evidence="2" id="KW-0808">Transferase</keyword>
<dbReference type="InterPro" id="IPR003356">
    <property type="entry name" value="DNA_methylase_A-5"/>
</dbReference>
<dbReference type="GO" id="GO:0009007">
    <property type="term" value="F:site-specific DNA-methyltransferase (adenine-specific) activity"/>
    <property type="evidence" value="ECO:0007669"/>
    <property type="project" value="UniProtKB-EC"/>
</dbReference>
<name>A0ABX8EG24_9ACTN</name>
<dbReference type="PANTHER" id="PTHR42998:SF1">
    <property type="entry name" value="TYPE I RESTRICTION ENZYME HINDI METHYLASE SUBUNIT"/>
    <property type="match status" value="1"/>
</dbReference>
<organism evidence="2 3">
    <name type="scientific">Nocardioides aquaticus</name>
    <dbReference type="NCBI Taxonomy" id="160826"/>
    <lineage>
        <taxon>Bacteria</taxon>
        <taxon>Bacillati</taxon>
        <taxon>Actinomycetota</taxon>
        <taxon>Actinomycetes</taxon>
        <taxon>Propionibacteriales</taxon>
        <taxon>Nocardioidaceae</taxon>
        <taxon>Nocardioides</taxon>
    </lineage>
</organism>
<evidence type="ECO:0000259" key="1">
    <source>
        <dbReference type="Pfam" id="PF02384"/>
    </source>
</evidence>
<proteinExistence type="predicted"/>
<dbReference type="GO" id="GO:0032259">
    <property type="term" value="P:methylation"/>
    <property type="evidence" value="ECO:0007669"/>
    <property type="project" value="UniProtKB-KW"/>
</dbReference>
<dbReference type="EMBL" id="CP075371">
    <property type="protein sequence ID" value="QVT79219.1"/>
    <property type="molecule type" value="Genomic_DNA"/>
</dbReference>
<dbReference type="Proteomes" id="UP000679307">
    <property type="component" value="Chromosome"/>
</dbReference>